<accession>A0AAV4CLD7</accession>
<dbReference type="Proteomes" id="UP000735302">
    <property type="component" value="Unassembled WGS sequence"/>
</dbReference>
<gene>
    <name evidence="1" type="ORF">PoB_005859900</name>
</gene>
<keyword evidence="2" id="KW-1185">Reference proteome</keyword>
<evidence type="ECO:0000313" key="2">
    <source>
        <dbReference type="Proteomes" id="UP000735302"/>
    </source>
</evidence>
<comment type="caution">
    <text evidence="1">The sequence shown here is derived from an EMBL/GenBank/DDBJ whole genome shotgun (WGS) entry which is preliminary data.</text>
</comment>
<evidence type="ECO:0008006" key="3">
    <source>
        <dbReference type="Google" id="ProtNLM"/>
    </source>
</evidence>
<evidence type="ECO:0000313" key="1">
    <source>
        <dbReference type="EMBL" id="GFO32094.1"/>
    </source>
</evidence>
<sequence length="141" mass="16517">MLVCFGGWKNKQCTVVQCSFRHIHHNNPPANNSICVDFIERGCICDQRKGHPGRPAVQENVVDRVRDNYLRCFKKSTHNNSTQQLQLPQRTVCKTLCKCLRFTSYKLQLSKSYTRETKKRALNLTKLSRSRWNMILICCQR</sequence>
<name>A0AAV4CLD7_9GAST</name>
<dbReference type="AlphaFoldDB" id="A0AAV4CLD7"/>
<protein>
    <recommendedName>
        <fullName evidence="3">C3H1-type domain-containing protein</fullName>
    </recommendedName>
</protein>
<organism evidence="1 2">
    <name type="scientific">Plakobranchus ocellatus</name>
    <dbReference type="NCBI Taxonomy" id="259542"/>
    <lineage>
        <taxon>Eukaryota</taxon>
        <taxon>Metazoa</taxon>
        <taxon>Spiralia</taxon>
        <taxon>Lophotrochozoa</taxon>
        <taxon>Mollusca</taxon>
        <taxon>Gastropoda</taxon>
        <taxon>Heterobranchia</taxon>
        <taxon>Euthyneura</taxon>
        <taxon>Panpulmonata</taxon>
        <taxon>Sacoglossa</taxon>
        <taxon>Placobranchoidea</taxon>
        <taxon>Plakobranchidae</taxon>
        <taxon>Plakobranchus</taxon>
    </lineage>
</organism>
<dbReference type="EMBL" id="BLXT01006566">
    <property type="protein sequence ID" value="GFO32094.1"/>
    <property type="molecule type" value="Genomic_DNA"/>
</dbReference>
<reference evidence="1 2" key="1">
    <citation type="journal article" date="2021" name="Elife">
        <title>Chloroplast acquisition without the gene transfer in kleptoplastic sea slugs, Plakobranchus ocellatus.</title>
        <authorList>
            <person name="Maeda T."/>
            <person name="Takahashi S."/>
            <person name="Yoshida T."/>
            <person name="Shimamura S."/>
            <person name="Takaki Y."/>
            <person name="Nagai Y."/>
            <person name="Toyoda A."/>
            <person name="Suzuki Y."/>
            <person name="Arimoto A."/>
            <person name="Ishii H."/>
            <person name="Satoh N."/>
            <person name="Nishiyama T."/>
            <person name="Hasebe M."/>
            <person name="Maruyama T."/>
            <person name="Minagawa J."/>
            <person name="Obokata J."/>
            <person name="Shigenobu S."/>
        </authorList>
    </citation>
    <scope>NUCLEOTIDE SEQUENCE [LARGE SCALE GENOMIC DNA]</scope>
</reference>
<proteinExistence type="predicted"/>